<evidence type="ECO:0000256" key="7">
    <source>
        <dbReference type="SAM" id="Phobius"/>
    </source>
</evidence>
<dbReference type="RefSeq" id="WP_141886283.1">
    <property type="nucleotide sequence ID" value="NZ_BAAAUY010000021.1"/>
</dbReference>
<keyword evidence="6 7" id="KW-0472">Membrane</keyword>
<evidence type="ECO:0000256" key="6">
    <source>
        <dbReference type="ARBA" id="ARBA00023136"/>
    </source>
</evidence>
<dbReference type="InterPro" id="IPR051311">
    <property type="entry name" value="DedA_domain"/>
</dbReference>
<comment type="caution">
    <text evidence="9">The sequence shown here is derived from an EMBL/GenBank/DDBJ whole genome shotgun (WGS) entry which is preliminary data.</text>
</comment>
<dbReference type="PANTHER" id="PTHR42709:SF6">
    <property type="entry name" value="UNDECAPRENYL PHOSPHATE TRANSPORTER A"/>
    <property type="match status" value="1"/>
</dbReference>
<dbReference type="PANTHER" id="PTHR42709">
    <property type="entry name" value="ALKALINE PHOSPHATASE LIKE PROTEIN"/>
    <property type="match status" value="1"/>
</dbReference>
<evidence type="ECO:0000313" key="9">
    <source>
        <dbReference type="EMBL" id="TQL42896.1"/>
    </source>
</evidence>
<proteinExistence type="inferred from homology"/>
<dbReference type="GO" id="GO:0005886">
    <property type="term" value="C:plasma membrane"/>
    <property type="evidence" value="ECO:0007669"/>
    <property type="project" value="UniProtKB-SubCell"/>
</dbReference>
<keyword evidence="10" id="KW-1185">Reference proteome</keyword>
<dbReference type="InterPro" id="IPR032816">
    <property type="entry name" value="VTT_dom"/>
</dbReference>
<evidence type="ECO:0000256" key="2">
    <source>
        <dbReference type="ARBA" id="ARBA00010792"/>
    </source>
</evidence>
<gene>
    <name evidence="9" type="ORF">FB468_0905</name>
</gene>
<organism evidence="9 10">
    <name type="scientific">Leucobacter komagatae</name>
    <dbReference type="NCBI Taxonomy" id="55969"/>
    <lineage>
        <taxon>Bacteria</taxon>
        <taxon>Bacillati</taxon>
        <taxon>Actinomycetota</taxon>
        <taxon>Actinomycetes</taxon>
        <taxon>Micrococcales</taxon>
        <taxon>Microbacteriaceae</taxon>
        <taxon>Leucobacter</taxon>
    </lineage>
</organism>
<evidence type="ECO:0000256" key="4">
    <source>
        <dbReference type="ARBA" id="ARBA00022692"/>
    </source>
</evidence>
<evidence type="ECO:0000259" key="8">
    <source>
        <dbReference type="Pfam" id="PF09335"/>
    </source>
</evidence>
<evidence type="ECO:0000313" key="10">
    <source>
        <dbReference type="Proteomes" id="UP000319094"/>
    </source>
</evidence>
<feature type="transmembrane region" description="Helical" evidence="7">
    <location>
        <begin position="177"/>
        <end position="198"/>
    </location>
</feature>
<feature type="transmembrane region" description="Helical" evidence="7">
    <location>
        <begin position="23"/>
        <end position="41"/>
    </location>
</feature>
<protein>
    <submittedName>
        <fullName evidence="9">Membrane protein DedA with SNARE-associated domain</fullName>
    </submittedName>
</protein>
<accession>A0A542Y493</accession>
<feature type="transmembrane region" description="Helical" evidence="7">
    <location>
        <begin position="61"/>
        <end position="83"/>
    </location>
</feature>
<comment type="subcellular location">
    <subcellularLocation>
        <location evidence="1">Cell membrane</location>
        <topology evidence="1">Multi-pass membrane protein</topology>
    </subcellularLocation>
</comment>
<feature type="transmembrane region" description="Helical" evidence="7">
    <location>
        <begin position="148"/>
        <end position="171"/>
    </location>
</feature>
<keyword evidence="5 7" id="KW-1133">Transmembrane helix</keyword>
<feature type="domain" description="VTT" evidence="8">
    <location>
        <begin position="42"/>
        <end position="166"/>
    </location>
</feature>
<evidence type="ECO:0000256" key="3">
    <source>
        <dbReference type="ARBA" id="ARBA00022475"/>
    </source>
</evidence>
<dbReference type="EMBL" id="VFON01000001">
    <property type="protein sequence ID" value="TQL42896.1"/>
    <property type="molecule type" value="Genomic_DNA"/>
</dbReference>
<dbReference type="Proteomes" id="UP000319094">
    <property type="component" value="Unassembled WGS sequence"/>
</dbReference>
<dbReference type="Pfam" id="PF09335">
    <property type="entry name" value="VTT_dom"/>
    <property type="match status" value="1"/>
</dbReference>
<name>A0A542Y493_9MICO</name>
<comment type="similarity">
    <text evidence="2">Belongs to the DedA family.</text>
</comment>
<evidence type="ECO:0000256" key="5">
    <source>
        <dbReference type="ARBA" id="ARBA00022989"/>
    </source>
</evidence>
<keyword evidence="3" id="KW-1003">Cell membrane</keyword>
<reference evidence="9 10" key="1">
    <citation type="submission" date="2019-06" db="EMBL/GenBank/DDBJ databases">
        <title>Sequencing the genomes of 1000 actinobacteria strains.</title>
        <authorList>
            <person name="Klenk H.-P."/>
        </authorList>
    </citation>
    <scope>NUCLEOTIDE SEQUENCE [LARGE SCALE GENOMIC DNA]</scope>
    <source>
        <strain evidence="9 10">DSM 8803</strain>
    </source>
</reference>
<dbReference type="OrthoDB" id="162303at2"/>
<dbReference type="AlphaFoldDB" id="A0A542Y493"/>
<keyword evidence="4 7" id="KW-0812">Transmembrane</keyword>
<sequence length="228" mass="24669">MGIWEWVTNAIEAFALATVESPWVLLVVLALCIIDAIFPPVPSESVIIAVATVVVADHSHTLWLLGVIAAVGAFTGDQMVYWIGRKLGARNPKWLNGKRAQRTLAWARRAIRRSGPILIMTGRFIPVGRTAVNLAAGTTRYPAWKFSIAAAFAAVFWATYSIAIGAIFGNIFGSHPLLALLLGLVTAFVIGLLVEFISTRIGRRIQTRRMAAFRAAWAEDKAAASAEG</sequence>
<evidence type="ECO:0000256" key="1">
    <source>
        <dbReference type="ARBA" id="ARBA00004651"/>
    </source>
</evidence>